<dbReference type="Proteomes" id="UP000005640">
    <property type="component" value="Chromosome 14"/>
</dbReference>
<dbReference type="InterPro" id="IPR011993">
    <property type="entry name" value="PH-like_dom_sf"/>
</dbReference>
<dbReference type="PANTHER" id="PTHR11202">
    <property type="entry name" value="SPROUTY-RELATED, EVH1 DOMAIN-CONTAINING PROTEIN FAMILY MEMBER"/>
    <property type="match status" value="1"/>
</dbReference>
<name>A0A087WYI2_HUMAN</name>
<dbReference type="SMR" id="A0A087WYI2"/>
<dbReference type="EMBL" id="AL157912">
    <property type="status" value="NOT_ANNOTATED_CDS"/>
    <property type="molecule type" value="Genomic_DNA"/>
</dbReference>
<dbReference type="EMBL" id="AL133368">
    <property type="status" value="NOT_ANNOTATED_CDS"/>
    <property type="molecule type" value="Genomic_DNA"/>
</dbReference>
<protein>
    <recommendedName>
        <fullName evidence="2">Ena/VASP-like protein</fullName>
    </recommendedName>
    <alternativeName>
        <fullName evidence="3">Ena/vasodilator-stimulated phosphoprotein-like</fullName>
    </alternativeName>
</protein>
<dbReference type="OpenTargets" id="ENSG00000196405"/>
<organism evidence="5 6">
    <name type="scientific">Homo sapiens</name>
    <name type="common">Human</name>
    <dbReference type="NCBI Taxonomy" id="9606"/>
    <lineage>
        <taxon>Eukaryota</taxon>
        <taxon>Metazoa</taxon>
        <taxon>Chordata</taxon>
        <taxon>Craniata</taxon>
        <taxon>Vertebrata</taxon>
        <taxon>Euteleostomi</taxon>
        <taxon>Mammalia</taxon>
        <taxon>Eutheria</taxon>
        <taxon>Euarchontoglires</taxon>
        <taxon>Primates</taxon>
        <taxon>Haplorrhini</taxon>
        <taxon>Catarrhini</taxon>
        <taxon>Hominidae</taxon>
        <taxon>Homo</taxon>
    </lineage>
</organism>
<dbReference type="EMBL" id="KF456007">
    <property type="status" value="NOT_ANNOTATED_CDS"/>
    <property type="molecule type" value="Genomic_DNA"/>
</dbReference>
<dbReference type="Bgee" id="ENSG00000196405">
    <property type="expression patterns" value="Expressed in granulocyte and 193 other cell types or tissues"/>
</dbReference>
<dbReference type="SMART" id="SM00461">
    <property type="entry name" value="WH1"/>
    <property type="match status" value="1"/>
</dbReference>
<dbReference type="Ensembl" id="ENST00000555048.5">
    <property type="protein sequence ID" value="ENSP00000481825.1"/>
    <property type="gene ID" value="ENSG00000196405.13"/>
</dbReference>
<reference evidence="5 6" key="3">
    <citation type="journal article" date="2004" name="Nature">
        <title>Finishing the euchromatic sequence of the human genome.</title>
        <authorList>
            <consortium name="International Human Genome Sequencing Consortium"/>
        </authorList>
    </citation>
    <scope>NUCLEOTIDE SEQUENCE [LARGE SCALE GENOMIC DNA]</scope>
</reference>
<evidence type="ECO:0000313" key="5">
    <source>
        <dbReference type="Ensembl" id="ENSP00000481825.1"/>
    </source>
</evidence>
<accession>A0A087WYI2</accession>
<reference evidence="5 6" key="2">
    <citation type="journal article" date="2003" name="Nature">
        <title>The DNA sequence and analysis of human chromosome 14.</title>
        <authorList>
            <person name="Heilig R."/>
            <person name="Eckenberg R."/>
            <person name="Petit J.L."/>
            <person name="Fonknechten N."/>
            <person name="Da Silva C."/>
            <person name="Cattolico L."/>
            <person name="Levy M."/>
            <person name="Barbe V."/>
            <person name="de Berardinis V."/>
            <person name="Ureta-Vidal A."/>
            <person name="Pelletier E."/>
            <person name="Vico V."/>
            <person name="Anthouard V."/>
            <person name="Rowen L."/>
            <person name="Madan A."/>
            <person name="Qin S."/>
            <person name="Sun H."/>
            <person name="Du H."/>
            <person name="Pepin K."/>
            <person name="Artiguenave F."/>
            <person name="Robert C."/>
            <person name="Cruaud C."/>
            <person name="Bruls T."/>
            <person name="Jaillon O."/>
            <person name="Friedlander L."/>
            <person name="Samson G."/>
            <person name="Brottier P."/>
            <person name="Cure S."/>
            <person name="Segurens B."/>
            <person name="Aniere F."/>
            <person name="Samain S."/>
            <person name="Crespeau H."/>
            <person name="Abbasi N."/>
            <person name="Aiach N."/>
            <person name="Boscus D."/>
            <person name="Dickhoff R."/>
            <person name="Dors M."/>
            <person name="Dubois I."/>
            <person name="Friedman C."/>
            <person name="Gouyvenoux M."/>
            <person name="James R."/>
            <person name="Madan A."/>
            <person name="Mairey-Estrada B."/>
            <person name="Mangenot S."/>
            <person name="Martins N."/>
            <person name="Menard M."/>
            <person name="Oztas S."/>
            <person name="Ratcliffe A."/>
            <person name="Shaffer T."/>
            <person name="Trask B."/>
            <person name="Vacherie B."/>
            <person name="Bellemere C."/>
            <person name="Belser C."/>
            <person name="Besnard-Gonnet M."/>
            <person name="Bartol-Mavel D."/>
            <person name="Boutard M."/>
            <person name="Briez-Silla S."/>
            <person name="Combette S."/>
            <person name="Dufosse-Laurent V."/>
            <person name="Ferron C."/>
            <person name="Lechaplais C."/>
            <person name="Louesse C."/>
            <person name="Muselet D."/>
            <person name="Magdelenat G."/>
            <person name="Pateau E."/>
            <person name="Petit E."/>
            <person name="Sirvain-Trukniewicz P."/>
            <person name="Trybou A."/>
            <person name="Vega-Czarny N."/>
            <person name="Bataille E."/>
            <person name="Bluet E."/>
            <person name="Bordelais I."/>
            <person name="Dubois M."/>
            <person name="Dumont C."/>
            <person name="Guerin T."/>
            <person name="Haffray S."/>
            <person name="Hammadi R."/>
            <person name="Muanga J."/>
            <person name="Pellouin V."/>
            <person name="Robert D."/>
            <person name="Wunderle E."/>
            <person name="Gauguet G."/>
            <person name="Roy A."/>
            <person name="Sainte-Marthe L."/>
            <person name="Verdier J."/>
            <person name="Verdier-Discala C."/>
            <person name="Hillier L."/>
            <person name="Fulton L."/>
            <person name="McPherson J."/>
            <person name="Matsuda F."/>
            <person name="Wilson R."/>
            <person name="Scarpelli C."/>
            <person name="Gyapay G."/>
            <person name="Wincker P."/>
            <person name="Saurin W."/>
            <person name="Quetier F."/>
            <person name="Waterston R."/>
            <person name="Hood L."/>
            <person name="Weissenbach J."/>
        </authorList>
    </citation>
    <scope>NUCLEOTIDE SEQUENCE [LARGE SCALE GENOMIC DNA]</scope>
</reference>
<keyword evidence="6" id="KW-1185">Reference proteome</keyword>
<dbReference type="VEuPathDB" id="HostDB:ENSG00000196405"/>
<dbReference type="Gene3D" id="2.30.29.30">
    <property type="entry name" value="Pleckstrin-homology domain (PH domain)/Phosphotyrosine-binding domain (PTB)"/>
    <property type="match status" value="1"/>
</dbReference>
<gene>
    <name evidence="5" type="primary">EVL</name>
</gene>
<dbReference type="AlphaFoldDB" id="A0A087WYI2"/>
<dbReference type="EMBL" id="KF456010">
    <property type="status" value="NOT_ANNOTATED_CDS"/>
    <property type="molecule type" value="Genomic_DNA"/>
</dbReference>
<dbReference type="Ensembl" id="ENST00000555048.5">
    <property type="protein sequence ID" value="ENSP00000481825.1"/>
    <property type="gene ID" value="ENSG00000196405.14"/>
</dbReference>
<dbReference type="EMBL" id="KF456005">
    <property type="status" value="NOT_ANNOTATED_CDS"/>
    <property type="molecule type" value="Genomic_DNA"/>
</dbReference>
<dbReference type="GO" id="GO:0001725">
    <property type="term" value="C:stress fiber"/>
    <property type="evidence" value="ECO:0007669"/>
    <property type="project" value="UniProtKB-SubCell"/>
</dbReference>
<evidence type="ECO:0000256" key="2">
    <source>
        <dbReference type="ARBA" id="ARBA00017156"/>
    </source>
</evidence>
<evidence type="ECO:0000259" key="4">
    <source>
        <dbReference type="PROSITE" id="PS50229"/>
    </source>
</evidence>
<evidence type="ECO:0000256" key="3">
    <source>
        <dbReference type="ARBA" id="ARBA00033193"/>
    </source>
</evidence>
<evidence type="ECO:0007829" key="7">
    <source>
        <dbReference type="PeptideAtlas" id="A0A087WYI2"/>
    </source>
</evidence>
<proteinExistence type="evidence at protein level"/>
<feature type="domain" description="WH1" evidence="4">
    <location>
        <begin position="1"/>
        <end position="114"/>
    </location>
</feature>
<comment type="subcellular location">
    <subcellularLocation>
        <location evidence="1">Cytoplasm</location>
        <location evidence="1">Cytoskeleton</location>
        <location evidence="1">Stress fiber</location>
    </subcellularLocation>
</comment>
<evidence type="ECO:0000256" key="1">
    <source>
        <dbReference type="ARBA" id="ARBA00004529"/>
    </source>
</evidence>
<dbReference type="Pfam" id="PF00568">
    <property type="entry name" value="WH1"/>
    <property type="match status" value="1"/>
</dbReference>
<keyword evidence="7 8" id="KW-1267">Proteomics identification</keyword>
<dbReference type="InterPro" id="IPR000697">
    <property type="entry name" value="WH1/EVH1_dom"/>
</dbReference>
<dbReference type="ChiTaRS" id="EVL">
    <property type="organism name" value="human"/>
</dbReference>
<sequence length="283" mass="31025">MATSEQSICQARASVMVYDDTSKKWVPIKPGQQGFSRINIYHNTASNTFRVVGVKLQDQQVVINYSIVKGLKYNQATPTFHQWRDARQVYGLNFASKEEATTFSNAMLFALNIMNSQEGARKTEPQREEVCTWPKPLPDMTQSGREARMRTCSSSPPVPGSVVGAAWSSRKSACPGAGLRWVCVTLSKSPPPSAGGMTPQARGSSHDTKMPGAWYVAFRAVPHAAPLFVPTSSSFPLNHCRSSQNLLESSCHRLPLLQESRALVALEARPQADGTRPHSGSEF</sequence>
<reference evidence="5" key="5">
    <citation type="submission" date="2025-09" db="UniProtKB">
        <authorList>
            <consortium name="Ensembl"/>
        </authorList>
    </citation>
    <scope>IDENTIFICATION</scope>
</reference>
<dbReference type="SUPFAM" id="SSF50729">
    <property type="entry name" value="PH domain-like"/>
    <property type="match status" value="1"/>
</dbReference>
<evidence type="ECO:0007829" key="8">
    <source>
        <dbReference type="ProteomicsDB" id="A0A087WYI2"/>
    </source>
</evidence>
<dbReference type="EMBL" id="AL133523">
    <property type="status" value="NOT_ANNOTATED_CDS"/>
    <property type="molecule type" value="Genomic_DNA"/>
</dbReference>
<dbReference type="Antibodypedia" id="14371">
    <property type="antibodies" value="164 antibodies from 32 providers"/>
</dbReference>
<dbReference type="GeneTree" id="ENSGT00940000157826"/>
<dbReference type="OrthoDB" id="31170at2759"/>
<dbReference type="HOGENOM" id="CLU_983393_0_0_1"/>
<dbReference type="HGNC" id="HGNC:20234">
    <property type="gene designation" value="EVL"/>
</dbReference>
<reference evidence="5" key="4">
    <citation type="submission" date="2025-08" db="UniProtKB">
        <authorList>
            <consortium name="Ensembl"/>
        </authorList>
    </citation>
    <scope>IDENTIFICATION</scope>
</reference>
<dbReference type="MassIVE" id="A0A087WYI2"/>
<evidence type="ECO:0000313" key="6">
    <source>
        <dbReference type="Proteomes" id="UP000005640"/>
    </source>
</evidence>
<dbReference type="PANTHER" id="PTHR11202:SF4">
    <property type="entry name" value="ENA_VASP-LIKE PROTEIN"/>
    <property type="match status" value="1"/>
</dbReference>
<dbReference type="CDD" id="cd01207">
    <property type="entry name" value="EVH1_Ena_VASP-like"/>
    <property type="match status" value="1"/>
</dbReference>
<dbReference type="UCSC" id="uc059fbj.1">
    <property type="organism name" value="human"/>
</dbReference>
<dbReference type="ExpressionAtlas" id="A0A087WYI2">
    <property type="expression patterns" value="baseline and differential"/>
</dbReference>
<dbReference type="PROSITE" id="PS50229">
    <property type="entry name" value="WH1"/>
    <property type="match status" value="1"/>
</dbReference>
<dbReference type="FunFam" id="2.30.29.30:FF:000071">
    <property type="entry name" value="Enah/Vasp-like, isoform CRA_a"/>
    <property type="match status" value="1"/>
</dbReference>
<reference evidence="5 6" key="1">
    <citation type="journal article" date="2001" name="Nature">
        <title>Initial sequencing and analysis of the human genome.</title>
        <authorList>
            <consortium name="International Human Genome Sequencing Consortium"/>
            <person name="Lander E.S."/>
            <person name="Linton L.M."/>
            <person name="Birren B."/>
            <person name="Nusbaum C."/>
            <person name="Zody M.C."/>
            <person name="Baldwin J."/>
            <person name="Devon K."/>
            <person name="Dewar K."/>
            <person name="Doyle M."/>
            <person name="FitzHugh W."/>
            <person name="Funke R."/>
            <person name="Gage D."/>
            <person name="Harris K."/>
            <person name="Heaford A."/>
            <person name="Howland J."/>
            <person name="Kann L."/>
            <person name="Lehoczky J."/>
            <person name="LeVine R."/>
            <person name="McEwan P."/>
            <person name="McKernan K."/>
            <person name="Meldrim J."/>
            <person name="Mesirov J.P."/>
            <person name="Miranda C."/>
            <person name="Morris W."/>
            <person name="Naylor J."/>
            <person name="Raymond C."/>
            <person name="Rosetti M."/>
            <person name="Santos R."/>
            <person name="Sheridan A."/>
            <person name="Sougnez C."/>
            <person name="Stange-Thomann N."/>
            <person name="Stojanovic N."/>
            <person name="Subramanian A."/>
            <person name="Wyman D."/>
            <person name="Rogers J."/>
            <person name="Sulston J."/>
            <person name="Ainscough R."/>
            <person name="Beck S."/>
            <person name="Bentley D."/>
            <person name="Burton J."/>
            <person name="Clee C."/>
            <person name="Carter N."/>
            <person name="Coulson A."/>
            <person name="Deadman R."/>
            <person name="Deloukas P."/>
            <person name="Dunham A."/>
            <person name="Dunham I."/>
            <person name="Durbin R."/>
            <person name="French L."/>
            <person name="Grafham D."/>
            <person name="Gregory S."/>
            <person name="Hubbard T."/>
            <person name="Humphray S."/>
            <person name="Hunt A."/>
            <person name="Jones M."/>
            <person name="Lloyd C."/>
            <person name="McMurray A."/>
            <person name="Matthews L."/>
            <person name="Mercer S."/>
            <person name="Milne S."/>
            <person name="Mullikin J.C."/>
            <person name="Mungall A."/>
            <person name="Plumb R."/>
            <person name="Ross M."/>
            <person name="Shownkeen R."/>
            <person name="Sims S."/>
            <person name="Waterston R.H."/>
            <person name="Wilson R.K."/>
            <person name="Hillier L.W."/>
            <person name="McPherson J.D."/>
            <person name="Marra M.A."/>
            <person name="Mardis E.R."/>
            <person name="Fulton L.A."/>
            <person name="Chinwalla A.T."/>
            <person name="Pepin K.H."/>
            <person name="Gish W.R."/>
            <person name="Chissoe S.L."/>
            <person name="Wendl M.C."/>
            <person name="Delehaunty K.D."/>
            <person name="Miner T.L."/>
            <person name="Delehaunty A."/>
            <person name="Kramer J.B."/>
            <person name="Cook L.L."/>
            <person name="Fulton R.S."/>
            <person name="Johnson D.L."/>
            <person name="Minx P.J."/>
            <person name="Clifton S.W."/>
            <person name="Hawkins T."/>
            <person name="Branscomb E."/>
            <person name="Predki P."/>
            <person name="Richardson P."/>
            <person name="Wenning S."/>
            <person name="Slezak T."/>
            <person name="Doggett N."/>
            <person name="Cheng J.F."/>
            <person name="Olsen A."/>
            <person name="Lucas S."/>
            <person name="Elkin C."/>
            <person name="Uberbacher E."/>
            <person name="Frazier M."/>
            <person name="Gibbs R.A."/>
            <person name="Muzny D.M."/>
            <person name="Scherer S.E."/>
            <person name="Bouck J.B."/>
            <person name="Sodergren E.J."/>
            <person name="Worley K.C."/>
            <person name="Rives C.M."/>
            <person name="Gorrell J.H."/>
            <person name="Metzker M.L."/>
            <person name="Naylor S.L."/>
            <person name="Kucherlapati R.S."/>
            <person name="Nelson D.L."/>
            <person name="Weinstock G.M."/>
            <person name="Sakaki Y."/>
            <person name="Fujiyama A."/>
            <person name="Hattori M."/>
            <person name="Yada T."/>
            <person name="Toyoda A."/>
            <person name="Itoh T."/>
            <person name="Kawagoe C."/>
            <person name="Watanabe H."/>
            <person name="Totoki Y."/>
            <person name="Taylor T."/>
            <person name="Weissenbach J."/>
            <person name="Heilig R."/>
            <person name="Saurin W."/>
            <person name="Artiguenave F."/>
            <person name="Brottier P."/>
            <person name="Bruls T."/>
            <person name="Pelletier E."/>
            <person name="Robert C."/>
            <person name="Wincker P."/>
            <person name="Smith D.R."/>
            <person name="Doucette-Stamm L."/>
            <person name="Rubenfield M."/>
            <person name="Weinstock K."/>
            <person name="Lee H.M."/>
            <person name="Dubois J."/>
            <person name="Rosenthal A."/>
            <person name="Platzer M."/>
            <person name="Nyakatura G."/>
            <person name="Taudien S."/>
            <person name="Rump A."/>
            <person name="Yang H."/>
            <person name="Yu J."/>
            <person name="Wang J."/>
            <person name="Huang G."/>
            <person name="Gu J."/>
            <person name="Hood L."/>
            <person name="Rowen L."/>
            <person name="Madan A."/>
            <person name="Qin S."/>
            <person name="Davis R.W."/>
            <person name="Federspiel N.A."/>
            <person name="Abola A.P."/>
            <person name="Proctor M.J."/>
            <person name="Myers R.M."/>
            <person name="Schmutz J."/>
            <person name="Dickson M."/>
            <person name="Grimwood J."/>
            <person name="Cox D.R."/>
            <person name="Olson M.V."/>
            <person name="Kaul R."/>
            <person name="Raymond C."/>
            <person name="Shimizu N."/>
            <person name="Kawasaki K."/>
            <person name="Minoshima S."/>
            <person name="Evans G.A."/>
            <person name="Athanasiou M."/>
            <person name="Schultz R."/>
            <person name="Roe B.A."/>
            <person name="Chen F."/>
            <person name="Pan H."/>
            <person name="Ramser J."/>
            <person name="Lehrach H."/>
            <person name="Reinhardt R."/>
            <person name="McCombie W.R."/>
            <person name="de la Bastide M."/>
            <person name="Dedhia N."/>
            <person name="Blocker H."/>
            <person name="Hornischer K."/>
            <person name="Nordsiek G."/>
            <person name="Agarwala R."/>
            <person name="Aravind L."/>
            <person name="Bailey J.A."/>
            <person name="Bateman A."/>
            <person name="Batzoglou S."/>
            <person name="Birney E."/>
            <person name="Bork P."/>
            <person name="Brown D.G."/>
            <person name="Burge C.B."/>
            <person name="Cerutti L."/>
            <person name="Chen H.C."/>
            <person name="Church D."/>
            <person name="Clamp M."/>
            <person name="Copley R.R."/>
            <person name="Doerks T."/>
            <person name="Eddy S.R."/>
            <person name="Eichler E.E."/>
            <person name="Furey T.S."/>
            <person name="Galagan J."/>
            <person name="Gilbert J.G."/>
            <person name="Harmon C."/>
            <person name="Hayashizaki Y."/>
            <person name="Haussler D."/>
            <person name="Hermjakob H."/>
            <person name="Hokamp K."/>
            <person name="Jang W."/>
            <person name="Johnson L.S."/>
            <person name="Jones T.A."/>
            <person name="Kasif S."/>
            <person name="Kaspryzk A."/>
            <person name="Kennedy S."/>
            <person name="Kent W.J."/>
            <person name="Kitts P."/>
            <person name="Koonin E.V."/>
            <person name="Korf I."/>
            <person name="Kulp D."/>
            <person name="Lancet D."/>
            <person name="Lowe T.M."/>
            <person name="McLysaght A."/>
            <person name="Mikkelsen T."/>
            <person name="Moran J.V."/>
            <person name="Mulder N."/>
            <person name="Pollara V.J."/>
            <person name="Ponting C.P."/>
            <person name="Schuler G."/>
            <person name="Schultz J."/>
            <person name="Slater G."/>
            <person name="Smit A.F."/>
            <person name="Stupka E."/>
            <person name="Szustakowski J."/>
            <person name="Thierry-Mieg D."/>
            <person name="Thierry-Mieg J."/>
            <person name="Wagner L."/>
            <person name="Wallis J."/>
            <person name="Wheeler R."/>
            <person name="Williams A."/>
            <person name="Wolf Y.I."/>
            <person name="Wolfe K.H."/>
            <person name="Yang S.P."/>
            <person name="Yeh R.F."/>
            <person name="Collins F."/>
            <person name="Guyer M.S."/>
            <person name="Peterson J."/>
            <person name="Felsenfeld A."/>
            <person name="Wetterstrand K.A."/>
            <person name="Patrinos A."/>
            <person name="Morgan M.J."/>
            <person name="de Jong P."/>
            <person name="Catanese J.J."/>
            <person name="Osoegawa K."/>
            <person name="Shizuya H."/>
            <person name="Choi S."/>
            <person name="Chen Y.J."/>
        </authorList>
    </citation>
    <scope>NUCLEOTIDE SEQUENCE [LARGE SCALE GENOMIC DNA]</scope>
</reference>